<evidence type="ECO:0000259" key="6">
    <source>
        <dbReference type="Pfam" id="PF04357"/>
    </source>
</evidence>
<name>A0A1G5DCG2_9FLAO</name>
<accession>A0A1G5DCG2</accession>
<feature type="domain" description="Translocation and assembly module TamB C-terminal" evidence="6">
    <location>
        <begin position="1007"/>
        <end position="1428"/>
    </location>
</feature>
<organism evidence="7 8">
    <name type="scientific">Flavobacterium caeni</name>
    <dbReference type="NCBI Taxonomy" id="490189"/>
    <lineage>
        <taxon>Bacteria</taxon>
        <taxon>Pseudomonadati</taxon>
        <taxon>Bacteroidota</taxon>
        <taxon>Flavobacteriia</taxon>
        <taxon>Flavobacteriales</taxon>
        <taxon>Flavobacteriaceae</taxon>
        <taxon>Flavobacterium</taxon>
    </lineage>
</organism>
<keyword evidence="4" id="KW-0472">Membrane</keyword>
<dbReference type="EMBL" id="FMVF01000003">
    <property type="protein sequence ID" value="SCY12395.1"/>
    <property type="molecule type" value="Genomic_DNA"/>
</dbReference>
<comment type="subcellular location">
    <subcellularLocation>
        <location evidence="1">Membrane</location>
        <topology evidence="1">Single-pass membrane protein</topology>
    </subcellularLocation>
</comment>
<evidence type="ECO:0000256" key="1">
    <source>
        <dbReference type="ARBA" id="ARBA00004167"/>
    </source>
</evidence>
<dbReference type="Pfam" id="PF04357">
    <property type="entry name" value="TamB"/>
    <property type="match status" value="1"/>
</dbReference>
<evidence type="ECO:0000256" key="5">
    <source>
        <dbReference type="SAM" id="MobiDB-lite"/>
    </source>
</evidence>
<evidence type="ECO:0000313" key="7">
    <source>
        <dbReference type="EMBL" id="SCY12395.1"/>
    </source>
</evidence>
<dbReference type="Proteomes" id="UP000199354">
    <property type="component" value="Unassembled WGS sequence"/>
</dbReference>
<dbReference type="STRING" id="490189.SAMN02927903_00818"/>
<evidence type="ECO:0000256" key="2">
    <source>
        <dbReference type="ARBA" id="ARBA00022692"/>
    </source>
</evidence>
<keyword evidence="8" id="KW-1185">Reference proteome</keyword>
<feature type="region of interest" description="Disordered" evidence="5">
    <location>
        <begin position="1463"/>
        <end position="1491"/>
    </location>
</feature>
<evidence type="ECO:0000256" key="3">
    <source>
        <dbReference type="ARBA" id="ARBA00022989"/>
    </source>
</evidence>
<gene>
    <name evidence="7" type="ORF">SAMN02927903_00818</name>
</gene>
<sequence>MWLLLFLILLLLGVGIALSLPSVQTRIATYATDRLNEDFKTDIRVDQVAVTIFGGVKLKGVMIRDHHKDTLIFADRIKTNILDLKQMIDGDLLFGTIRMDGLVFNLKQYKGEEDTNLDRFVALFDSDEPSSGKKFLMKAEKAYFTRSRFIMLDENRPNPVDLDLRYINSEIANFQILGPNVNMDIKKMAALDHRGLYVTDLKAKFAYTKRNIRLENLDLLTKESFVKGQVILNYNRKDFADFNNKVKFDIRVDDALLSSNDIRHFYKELGKDKKFKLRSTVTGTLNDLTATKLRLEDDKGSQIVGNVNFKNLFGKEDQDQFFYMNGDFSRVSSNYADLTSLLPNVLGKKLPSSLSKLGNFNLSGRAEITAKTIDTDFFLRTALGNVKSELTMTDIDNIDNATYVGTIVMDNFDLGNFLERTDVGRVSLNVDVDGKGFTEQYLDTRFSGDIHKIHYRNYTYSRIVVDGSFKKPFFKGEVYVNDPNLFMDFEGQVNFSKKEYAYDFHTKVDYADLSKLKFVKDSVSIFKGDVQMKISGNSLDNLQGDVFINETSYQNSKDTYYFDDFTVRSSFDEGRVRTISINSPDIIDGKIVGKFEFGQLQKMVENSLGSLYANYSPNKVKKGQFLKFDFKIYNKIVEIFYPGINIGNNTSFRGSINADNNDFKLNFRSPKITAFENVFDSIRIDLDNKNPLYNAYISLDSIKTKQYKISDFSLVNVTTKDTLFLRTEFKGGDKAEDFYNLNLYHTIDKSKQSVVGIQKSELQFKQNLWFLNEQDADDNKVVFDKSLQNFAIDNVVLSHEGQKIELSGLLQSKNKKDLTLRFTDVELDKLMPSLGKFTMAGHMDGVINFKENNAVYQPTAKVTIENLYLNGVALGVMDLTIAGDEKLRKFYVDSSIENQNVESFTAQGEVEIADQKTNLDLDLNFEDFNLGVLGSIGAGVLSDIRGFASGRANIGGSANDLAVNGRLFVRDAGMGIPYLNTDYAIEQGAVVDVTERRFLFRNIEIEDTKYKTKGNLYGHIEHNNFGDWKLDLNIDTDRLLALDTEDSEDAAYFGTAFMNGTALVKGPVDALFIKVVAESEKGTHIKIPINDAEGTAESNYIHFITAQEKYNLKKGIVQKRDYNGLELEFDFDITPDADIEVILDRNSGHGMKGKGFGSLLFKINTLGDFNMWGDFQAYEGTYNFRYGGLINKKFDVKKGGSITWEGDPMRAVLNLEAVYRTTANPAVLLENPSFNRKVPTEVVIGLKGNLSSPEPNFDINFPTVSSVLKSEIQTKLDDKDIRQKQALVLLSTGGFLSPEGVNQSSITNNLYEKFSDIFGDVFSDQDDKIKIGVDVVAADRTPGAEADGRVGVTVSTKVSERITINGKLGVPVGGINESAVVGDVEIQYRVNEDGTMNLRVFNRENDINYIGEGIGYTQGIGINYEVDFNTFSQLISKLFKGQKIEIESKPTLLVPDSEIPNYIDFQTETPKEKEEQKGDLKKDEEAVPEED</sequence>
<feature type="compositionally biased region" description="Basic and acidic residues" evidence="5">
    <location>
        <begin position="1469"/>
        <end position="1485"/>
    </location>
</feature>
<reference evidence="7 8" key="1">
    <citation type="submission" date="2016-10" db="EMBL/GenBank/DDBJ databases">
        <authorList>
            <person name="de Groot N.N."/>
        </authorList>
    </citation>
    <scope>NUCLEOTIDE SEQUENCE [LARGE SCALE GENOMIC DNA]</scope>
    <source>
        <strain evidence="7 8">CGMCC 1.7031</strain>
    </source>
</reference>
<dbReference type="GO" id="GO:0005886">
    <property type="term" value="C:plasma membrane"/>
    <property type="evidence" value="ECO:0007669"/>
    <property type="project" value="InterPro"/>
</dbReference>
<proteinExistence type="predicted"/>
<keyword evidence="3" id="KW-1133">Transmembrane helix</keyword>
<evidence type="ECO:0000256" key="4">
    <source>
        <dbReference type="ARBA" id="ARBA00023136"/>
    </source>
</evidence>
<keyword evidence="2" id="KW-0812">Transmembrane</keyword>
<protein>
    <recommendedName>
        <fullName evidence="6">Translocation and assembly module TamB C-terminal domain-containing protein</fullName>
    </recommendedName>
</protein>
<dbReference type="GO" id="GO:0009306">
    <property type="term" value="P:protein secretion"/>
    <property type="evidence" value="ECO:0007669"/>
    <property type="project" value="InterPro"/>
</dbReference>
<dbReference type="InterPro" id="IPR007452">
    <property type="entry name" value="TamB_C"/>
</dbReference>
<evidence type="ECO:0000313" key="8">
    <source>
        <dbReference type="Proteomes" id="UP000199354"/>
    </source>
</evidence>